<keyword evidence="3" id="KW-1185">Reference proteome</keyword>
<dbReference type="PROSITE" id="PS50896">
    <property type="entry name" value="LISH"/>
    <property type="match status" value="1"/>
</dbReference>
<feature type="compositionally biased region" description="Low complexity" evidence="1">
    <location>
        <begin position="119"/>
        <end position="130"/>
    </location>
</feature>
<feature type="compositionally biased region" description="Acidic residues" evidence="1">
    <location>
        <begin position="656"/>
        <end position="687"/>
    </location>
</feature>
<dbReference type="EMBL" id="JAHUZD010000108">
    <property type="protein sequence ID" value="KAI3404083.2"/>
    <property type="molecule type" value="Genomic_DNA"/>
</dbReference>
<accession>A0AAI9SVX9</accession>
<sequence>MISDSLSYIVPPYLQNTFVGSKLQHSVADINERLSIKNIVNSESPYFLKEKTQDANAKSPENAYKFSSDPVRNQIIKEKVLYKLAIIGVLGTNPMEFSQYDDKFVYEMFEIFESRLKRTGTGTDTDTGTGTQNGENKDREKDPMDGKPIEMPRSVLTSDTVGEVSFGELYNDPRFIDENDKLAIFKPFVFMSSDILSRLLNIRDREKRPNRLRPRALVASDGSTVSSYSLPTTWSPLVPSPHLDILRNDLNLQMENTNGYSTISLKVGELSDKERLEQQSVEDRHYNFITDQPVPSSTGIFYYEIEVEQTATQSTNFLPLLYTADPSVSSNSSLDLLAGFTKRFVAYDSLKSLSSSTSSQQVLTIDLEKIKQAVLTNETTKGFSSADLKLLLTTKPGEFKGSFAVSYQDSSFHNSIKGSESIARTQILNMNRRLSTVSRLNNAELDSGKIDVGAPLKTNVQMVSDEEKVFKTDVIGCGVNFVNKSIFITLNGVLTTVITEAEMVLSHSNLNDLFEVPEKQNNKIVEIYPMIGFKLNKLDLSDEMHSFPWSSCRIITNLGFKEFKFDINNYINKFKHENQKFIHLSLLDKMRQNITTSEQDDMANQVENALLNSDDDSRTLNKLIKQHLNAQGFMDTIKSFTKDLKALSKNGKTNGDDDGDNGDGEEEEEEEEDDDDDRSDLSHEDEELLKKTNASDRQKIKNLMHANKFDEVLQFFEKEYKLYFGLGFGSELRFKVKKLEYMFRLKRYLERKLNLQNYEFEFEFNENERDLYHQAIECRNNILKEYPSGYRRIKMDELSSLLFVESKEDLEKFPKAKRLIDDYEMYLNKVLTMANDYILDVSKSQSRSRLKEVLVNVGRNVQELVEKQNDARFMLVNLEKDYYSI</sequence>
<dbReference type="Proteomes" id="UP001202479">
    <property type="component" value="Unassembled WGS sequence"/>
</dbReference>
<dbReference type="AlphaFoldDB" id="A0AAI9SVX9"/>
<evidence type="ECO:0008006" key="4">
    <source>
        <dbReference type="Google" id="ProtNLM"/>
    </source>
</evidence>
<feature type="region of interest" description="Disordered" evidence="1">
    <location>
        <begin position="119"/>
        <end position="152"/>
    </location>
</feature>
<evidence type="ECO:0000313" key="3">
    <source>
        <dbReference type="Proteomes" id="UP001202479"/>
    </source>
</evidence>
<reference evidence="2" key="1">
    <citation type="journal article" date="2022" name="DNA Res.">
        <title>Genome analysis of five recently described species of the CUG-Ser clade uncovers Candida theae as a new hybrid lineage with pathogenic potential in the Candida parapsilosis species complex.</title>
        <authorList>
            <person name="Mixao V."/>
            <person name="Del Olmo V."/>
            <person name="Hegedusova E."/>
            <person name="Saus E."/>
            <person name="Pryszcz L."/>
            <person name="Cillingova A."/>
            <person name="Nosek J."/>
            <person name="Gabaldon T."/>
        </authorList>
    </citation>
    <scope>NUCLEOTIDE SEQUENCE</scope>
    <source>
        <strain evidence="2">CBS 10844</strain>
    </source>
</reference>
<feature type="region of interest" description="Disordered" evidence="1">
    <location>
        <begin position="648"/>
        <end position="693"/>
    </location>
</feature>
<evidence type="ECO:0000256" key="1">
    <source>
        <dbReference type="SAM" id="MobiDB-lite"/>
    </source>
</evidence>
<dbReference type="Gene3D" id="2.60.120.920">
    <property type="match status" value="1"/>
</dbReference>
<dbReference type="InterPro" id="IPR043136">
    <property type="entry name" value="B30.2/SPRY_sf"/>
</dbReference>
<proteinExistence type="predicted"/>
<comment type="caution">
    <text evidence="2">The sequence shown here is derived from an EMBL/GenBank/DDBJ whole genome shotgun (WGS) entry which is preliminary data.</text>
</comment>
<dbReference type="RefSeq" id="XP_049179828.1">
    <property type="nucleotide sequence ID" value="XM_049324420.1"/>
</dbReference>
<protein>
    <recommendedName>
        <fullName evidence="4">LisH domain-containing protein</fullName>
    </recommendedName>
</protein>
<evidence type="ECO:0000313" key="2">
    <source>
        <dbReference type="EMBL" id="KAI3404083.2"/>
    </source>
</evidence>
<organism evidence="2 3">
    <name type="scientific">Candida oxycetoniae</name>
    <dbReference type="NCBI Taxonomy" id="497107"/>
    <lineage>
        <taxon>Eukaryota</taxon>
        <taxon>Fungi</taxon>
        <taxon>Dikarya</taxon>
        <taxon>Ascomycota</taxon>
        <taxon>Saccharomycotina</taxon>
        <taxon>Pichiomycetes</taxon>
        <taxon>Debaryomycetaceae</taxon>
        <taxon>Candida/Lodderomyces clade</taxon>
        <taxon>Candida</taxon>
    </lineage>
</organism>
<dbReference type="InterPro" id="IPR006594">
    <property type="entry name" value="LisH"/>
</dbReference>
<feature type="compositionally biased region" description="Basic and acidic residues" evidence="1">
    <location>
        <begin position="135"/>
        <end position="150"/>
    </location>
</feature>
<dbReference type="GeneID" id="73380736"/>
<name>A0AAI9SVX9_9ASCO</name>
<gene>
    <name evidence="2" type="ORF">KGF56_003119</name>
</gene>